<name>A0ABD1MZZ5_9FABA</name>
<evidence type="ECO:0000313" key="9">
    <source>
        <dbReference type="Proteomes" id="UP001603857"/>
    </source>
</evidence>
<feature type="domain" description="Myb-like" evidence="7">
    <location>
        <begin position="209"/>
        <end position="273"/>
    </location>
</feature>
<feature type="compositionally biased region" description="Acidic residues" evidence="6">
    <location>
        <begin position="73"/>
        <end position="83"/>
    </location>
</feature>
<evidence type="ECO:0000256" key="5">
    <source>
        <dbReference type="ARBA" id="ARBA00023242"/>
    </source>
</evidence>
<evidence type="ECO:0000256" key="6">
    <source>
        <dbReference type="SAM" id="MobiDB-lite"/>
    </source>
</evidence>
<keyword evidence="9" id="KW-1185">Reference proteome</keyword>
<evidence type="ECO:0000256" key="2">
    <source>
        <dbReference type="ARBA" id="ARBA00023015"/>
    </source>
</evidence>
<comment type="subcellular location">
    <subcellularLocation>
        <location evidence="1">Nucleus</location>
    </subcellularLocation>
</comment>
<keyword evidence="2" id="KW-0805">Transcription regulation</keyword>
<keyword evidence="4" id="KW-0804">Transcription</keyword>
<dbReference type="InterPro" id="IPR044822">
    <property type="entry name" value="Myb_DNA-bind_4"/>
</dbReference>
<protein>
    <recommendedName>
        <fullName evidence="7">Myb-like domain-containing protein</fullName>
    </recommendedName>
</protein>
<gene>
    <name evidence="8" type="ORF">Fmac_009344</name>
</gene>
<dbReference type="InterPro" id="IPR001005">
    <property type="entry name" value="SANT/Myb"/>
</dbReference>
<evidence type="ECO:0000259" key="7">
    <source>
        <dbReference type="PROSITE" id="PS50090"/>
    </source>
</evidence>
<feature type="region of interest" description="Disordered" evidence="6">
    <location>
        <begin position="37"/>
        <end position="102"/>
    </location>
</feature>
<accession>A0ABD1MZZ5</accession>
<dbReference type="Pfam" id="PF13837">
    <property type="entry name" value="Myb_DNA-bind_4"/>
    <property type="match status" value="1"/>
</dbReference>
<dbReference type="GO" id="GO:0005634">
    <property type="term" value="C:nucleus"/>
    <property type="evidence" value="ECO:0007669"/>
    <property type="project" value="UniProtKB-SubCell"/>
</dbReference>
<comment type="caution">
    <text evidence="8">The sequence shown here is derived from an EMBL/GenBank/DDBJ whole genome shotgun (WGS) entry which is preliminary data.</text>
</comment>
<proteinExistence type="predicted"/>
<dbReference type="CDD" id="cd12203">
    <property type="entry name" value="GT1"/>
    <property type="match status" value="1"/>
</dbReference>
<dbReference type="Gene3D" id="1.10.10.60">
    <property type="entry name" value="Homeodomain-like"/>
    <property type="match status" value="1"/>
</dbReference>
<keyword evidence="3" id="KW-0238">DNA-binding</keyword>
<keyword evidence="5" id="KW-0539">Nucleus</keyword>
<evidence type="ECO:0000256" key="3">
    <source>
        <dbReference type="ARBA" id="ARBA00023125"/>
    </source>
</evidence>
<sequence length="327" mass="37822">MDLFAADHFPVPDHVAPFPDSGELVFAADLLSNRHNPQKLRPIRSLPPPLPPHDPIASGSGHAPLHESRSSLDAEDEDEEDDNSSTSTEALGSRKRRRRKTDQKLEDLVKNLVNKVLEKQEQMHKQLVEMIENKERERIKREEAWKHEEMERIRKDEEARAQERSRNLALISFIQNLLGREIQIPQPVEEAFGKREDDEVDVNAQRDLNNDPSNNRWPDVEVQALITVRTSLEHKIRLMGFKGSIWEEISETMHGMGYNRSAKKCKEKWENINKYYKRTVGSGKKRRLNSKTCPYFDELDILYRNGLLSIGNTSSNTSDVPQIEEKE</sequence>
<dbReference type="EMBL" id="JBGMDY010000003">
    <property type="protein sequence ID" value="KAL2341404.1"/>
    <property type="molecule type" value="Genomic_DNA"/>
</dbReference>
<dbReference type="GO" id="GO:0003677">
    <property type="term" value="F:DNA binding"/>
    <property type="evidence" value="ECO:0007669"/>
    <property type="project" value="UniProtKB-KW"/>
</dbReference>
<dbReference type="FunFam" id="1.10.10.60:FF:000092">
    <property type="entry name" value="Trihelix transcription factor GT-2"/>
    <property type="match status" value="1"/>
</dbReference>
<dbReference type="Proteomes" id="UP001603857">
    <property type="component" value="Unassembled WGS sequence"/>
</dbReference>
<dbReference type="PANTHER" id="PTHR21654">
    <property type="entry name" value="FI21293P1"/>
    <property type="match status" value="1"/>
</dbReference>
<dbReference type="AlphaFoldDB" id="A0ABD1MZZ5"/>
<reference evidence="8 9" key="1">
    <citation type="submission" date="2024-08" db="EMBL/GenBank/DDBJ databases">
        <title>Insights into the chromosomal genome structure of Flemingia macrophylla.</title>
        <authorList>
            <person name="Ding Y."/>
            <person name="Zhao Y."/>
            <person name="Bi W."/>
            <person name="Wu M."/>
            <person name="Zhao G."/>
            <person name="Gong Y."/>
            <person name="Li W."/>
            <person name="Zhang P."/>
        </authorList>
    </citation>
    <scope>NUCLEOTIDE SEQUENCE [LARGE SCALE GENOMIC DNA]</scope>
    <source>
        <strain evidence="8">DYQJB</strain>
        <tissue evidence="8">Leaf</tissue>
    </source>
</reference>
<organism evidence="8 9">
    <name type="scientific">Flemingia macrophylla</name>
    <dbReference type="NCBI Taxonomy" id="520843"/>
    <lineage>
        <taxon>Eukaryota</taxon>
        <taxon>Viridiplantae</taxon>
        <taxon>Streptophyta</taxon>
        <taxon>Embryophyta</taxon>
        <taxon>Tracheophyta</taxon>
        <taxon>Spermatophyta</taxon>
        <taxon>Magnoliopsida</taxon>
        <taxon>eudicotyledons</taxon>
        <taxon>Gunneridae</taxon>
        <taxon>Pentapetalae</taxon>
        <taxon>rosids</taxon>
        <taxon>fabids</taxon>
        <taxon>Fabales</taxon>
        <taxon>Fabaceae</taxon>
        <taxon>Papilionoideae</taxon>
        <taxon>50 kb inversion clade</taxon>
        <taxon>NPAAA clade</taxon>
        <taxon>indigoferoid/millettioid clade</taxon>
        <taxon>Phaseoleae</taxon>
        <taxon>Flemingia</taxon>
    </lineage>
</organism>
<evidence type="ECO:0000256" key="1">
    <source>
        <dbReference type="ARBA" id="ARBA00004123"/>
    </source>
</evidence>
<feature type="compositionally biased region" description="Pro residues" evidence="6">
    <location>
        <begin position="45"/>
        <end position="54"/>
    </location>
</feature>
<dbReference type="GO" id="GO:0006355">
    <property type="term" value="P:regulation of DNA-templated transcription"/>
    <property type="evidence" value="ECO:0007669"/>
    <property type="project" value="UniProtKB-ARBA"/>
</dbReference>
<dbReference type="PROSITE" id="PS50090">
    <property type="entry name" value="MYB_LIKE"/>
    <property type="match status" value="1"/>
</dbReference>
<evidence type="ECO:0000313" key="8">
    <source>
        <dbReference type="EMBL" id="KAL2341404.1"/>
    </source>
</evidence>
<evidence type="ECO:0000256" key="4">
    <source>
        <dbReference type="ARBA" id="ARBA00023163"/>
    </source>
</evidence>
<dbReference type="PANTHER" id="PTHR21654:SF7">
    <property type="entry name" value="HOMEODOMAIN-LIKE SUPERFAMILY PROTEIN"/>
    <property type="match status" value="1"/>
</dbReference>